<comment type="caution">
    <text evidence="2">The sequence shown here is derived from an EMBL/GenBank/DDBJ whole genome shotgun (WGS) entry which is preliminary data.</text>
</comment>
<evidence type="ECO:0000313" key="3">
    <source>
        <dbReference type="Proteomes" id="UP000037035"/>
    </source>
</evidence>
<reference evidence="2 3" key="1">
    <citation type="submission" date="2015-08" db="EMBL/GenBank/DDBJ databases">
        <title>Next Generation Sequencing and Analysis of the Genome of Puccinia sorghi L Schw, the Causal Agent of Maize Common Rust.</title>
        <authorList>
            <person name="Rochi L."/>
            <person name="Burguener G."/>
            <person name="Darino M."/>
            <person name="Turjanski A."/>
            <person name="Kreff E."/>
            <person name="Dieguez M.J."/>
            <person name="Sacco F."/>
        </authorList>
    </citation>
    <scope>NUCLEOTIDE SEQUENCE [LARGE SCALE GENOMIC DNA]</scope>
    <source>
        <strain evidence="2 3">RO10H11247</strain>
    </source>
</reference>
<accession>A0A0L6V574</accession>
<feature type="transmembrane region" description="Helical" evidence="1">
    <location>
        <begin position="108"/>
        <end position="127"/>
    </location>
</feature>
<keyword evidence="1" id="KW-1133">Transmembrane helix</keyword>
<protein>
    <submittedName>
        <fullName evidence="2">Uncharacterized protein</fullName>
    </submittedName>
</protein>
<dbReference type="Proteomes" id="UP000037035">
    <property type="component" value="Unassembled WGS sequence"/>
</dbReference>
<organism evidence="2 3">
    <name type="scientific">Puccinia sorghi</name>
    <dbReference type="NCBI Taxonomy" id="27349"/>
    <lineage>
        <taxon>Eukaryota</taxon>
        <taxon>Fungi</taxon>
        <taxon>Dikarya</taxon>
        <taxon>Basidiomycota</taxon>
        <taxon>Pucciniomycotina</taxon>
        <taxon>Pucciniomycetes</taxon>
        <taxon>Pucciniales</taxon>
        <taxon>Pucciniaceae</taxon>
        <taxon>Puccinia</taxon>
    </lineage>
</organism>
<gene>
    <name evidence="2" type="ORF">VP01_2719g3</name>
</gene>
<dbReference type="AlphaFoldDB" id="A0A0L6V574"/>
<proteinExistence type="predicted"/>
<sequence length="343" mass="39362">MHNLSIMETLNLKVLRHPPQLQKKAGNQISTNLEKKSFFEDTKVINLETVVAENNAYQKKALEISFVQQLKDLEHIPEEINKLMGEPFSQGKGASCDVMLIQHNHVSIITYIFFFFLILYIFVIVCFPQGKSLPTIYIEKLNSHFPQNQFYSPEGKIPCLHPVPHLQPIYKMTDYLLKKLKFKFQLVQKKEKESYTVAIKISSSSLTNNQANSVLLTPPATVAAKNTPISTDTTSHFILEEGSRIACLCMNNRQKKTKTPANSKPRWEDHHEPMLLEYLAHQVDVHFSEVEIYLVRRMCIFSKKFGYFPKQNPGKIDKAGGIPKEEAPNLMQSWVTHKNCICP</sequence>
<name>A0A0L6V574_9BASI</name>
<evidence type="ECO:0000313" key="2">
    <source>
        <dbReference type="EMBL" id="KNZ55295.1"/>
    </source>
</evidence>
<dbReference type="VEuPathDB" id="FungiDB:VP01_2719g3"/>
<keyword evidence="1" id="KW-0812">Transmembrane</keyword>
<keyword evidence="3" id="KW-1185">Reference proteome</keyword>
<evidence type="ECO:0000256" key="1">
    <source>
        <dbReference type="SAM" id="Phobius"/>
    </source>
</evidence>
<keyword evidence="1" id="KW-0472">Membrane</keyword>
<dbReference type="EMBL" id="LAVV01007634">
    <property type="protein sequence ID" value="KNZ55295.1"/>
    <property type="molecule type" value="Genomic_DNA"/>
</dbReference>